<comment type="function">
    <text evidence="7">May play a role in DNA repair. It seems to be involved in an RecBC-independent recombinational process of DNA repair. It may act with RecF and RecO.</text>
</comment>
<accession>A0A2M6WA42</accession>
<keyword evidence="2 7" id="KW-0227">DNA damage</keyword>
<dbReference type="PROSITE" id="PS01300">
    <property type="entry name" value="RECR"/>
    <property type="match status" value="1"/>
</dbReference>
<dbReference type="GO" id="GO:0006310">
    <property type="term" value="P:DNA recombination"/>
    <property type="evidence" value="ECO:0007669"/>
    <property type="project" value="UniProtKB-UniRule"/>
</dbReference>
<protein>
    <recommendedName>
        <fullName evidence="7">Recombination protein RecR</fullName>
    </recommendedName>
</protein>
<dbReference type="Pfam" id="PF13662">
    <property type="entry name" value="Toprim_4"/>
    <property type="match status" value="1"/>
</dbReference>
<keyword evidence="6 7" id="KW-0234">DNA repair</keyword>
<dbReference type="NCBIfam" id="TIGR00615">
    <property type="entry name" value="recR"/>
    <property type="match status" value="1"/>
</dbReference>
<reference evidence="10" key="1">
    <citation type="submission" date="2017-09" db="EMBL/GenBank/DDBJ databases">
        <title>Depth-based differentiation of microbial function through sediment-hosted aquifers and enrichment of novel symbionts in the deep terrestrial subsurface.</title>
        <authorList>
            <person name="Probst A.J."/>
            <person name="Ladd B."/>
            <person name="Jarett J.K."/>
            <person name="Geller-Mcgrath D.E."/>
            <person name="Sieber C.M.K."/>
            <person name="Emerson J.B."/>
            <person name="Anantharaman K."/>
            <person name="Thomas B.C."/>
            <person name="Malmstrom R."/>
            <person name="Stieglmeier M."/>
            <person name="Klingl A."/>
            <person name="Woyke T."/>
            <person name="Ryan C.M."/>
            <person name="Banfield J.F."/>
        </authorList>
    </citation>
    <scope>NUCLEOTIDE SEQUENCE [LARGE SCALE GENOMIC DNA]</scope>
</reference>
<keyword evidence="3 7" id="KW-0863">Zinc-finger</keyword>
<evidence type="ECO:0000259" key="8">
    <source>
        <dbReference type="PROSITE" id="PS50880"/>
    </source>
</evidence>
<evidence type="ECO:0000256" key="4">
    <source>
        <dbReference type="ARBA" id="ARBA00022833"/>
    </source>
</evidence>
<dbReference type="HAMAP" id="MF_00017">
    <property type="entry name" value="RecR"/>
    <property type="match status" value="1"/>
</dbReference>
<dbReference type="InterPro" id="IPR000093">
    <property type="entry name" value="DNA_Rcmb_RecR"/>
</dbReference>
<dbReference type="Gene3D" id="1.10.8.420">
    <property type="entry name" value="RecR Domain 1"/>
    <property type="match status" value="1"/>
</dbReference>
<organism evidence="9 10">
    <name type="scientific">Candidatus Kuenenbacteria bacterium CG10_big_fil_rev_8_21_14_0_10_36_11</name>
    <dbReference type="NCBI Taxonomy" id="1974618"/>
    <lineage>
        <taxon>Bacteria</taxon>
        <taxon>Candidatus Kueneniibacteriota</taxon>
    </lineage>
</organism>
<evidence type="ECO:0000313" key="10">
    <source>
        <dbReference type="Proteomes" id="UP000231464"/>
    </source>
</evidence>
<dbReference type="SMART" id="SM00493">
    <property type="entry name" value="TOPRIM"/>
    <property type="match status" value="1"/>
</dbReference>
<dbReference type="Gene3D" id="6.10.250.240">
    <property type="match status" value="1"/>
</dbReference>
<evidence type="ECO:0000256" key="5">
    <source>
        <dbReference type="ARBA" id="ARBA00023172"/>
    </source>
</evidence>
<evidence type="ECO:0000256" key="2">
    <source>
        <dbReference type="ARBA" id="ARBA00022763"/>
    </source>
</evidence>
<dbReference type="EMBL" id="PFBP01000040">
    <property type="protein sequence ID" value="PIT89690.1"/>
    <property type="molecule type" value="Genomic_DNA"/>
</dbReference>
<sequence>MSLPISIRNLINHFSSLPGLGQKTSERLVFYLLKQDKNFLASFAENLLRIKDNVKNCALCGSLTEQNLCSICNDSRRDHLAICVVAELSDIQSLEKSREFNGVYHVLNGYLSPTEGINPENLRIKELLERINNNRIKEIILALNPTIEGETTVLYLTKLLKRYNIKITKLARGLPQGSDLEYADEVTLANAMKGRTQV</sequence>
<comment type="similarity">
    <text evidence="7">Belongs to the RecR family.</text>
</comment>
<dbReference type="Pfam" id="PF21175">
    <property type="entry name" value="RecR_C"/>
    <property type="match status" value="1"/>
</dbReference>
<evidence type="ECO:0000256" key="3">
    <source>
        <dbReference type="ARBA" id="ARBA00022771"/>
    </source>
</evidence>
<dbReference type="AlphaFoldDB" id="A0A2M6WA42"/>
<dbReference type="Proteomes" id="UP000231464">
    <property type="component" value="Unassembled WGS sequence"/>
</dbReference>
<feature type="zinc finger region" description="C4-type" evidence="7">
    <location>
        <begin position="57"/>
        <end position="72"/>
    </location>
</feature>
<keyword evidence="4 7" id="KW-0862">Zinc</keyword>
<dbReference type="PANTHER" id="PTHR30446">
    <property type="entry name" value="RECOMBINATION PROTEIN RECR"/>
    <property type="match status" value="1"/>
</dbReference>
<dbReference type="Pfam" id="PF21176">
    <property type="entry name" value="RecR_HhH"/>
    <property type="match status" value="1"/>
</dbReference>
<dbReference type="InterPro" id="IPR006171">
    <property type="entry name" value="TOPRIM_dom"/>
</dbReference>
<keyword evidence="1 7" id="KW-0479">Metal-binding</keyword>
<evidence type="ECO:0000256" key="6">
    <source>
        <dbReference type="ARBA" id="ARBA00023204"/>
    </source>
</evidence>
<dbReference type="GO" id="GO:0006281">
    <property type="term" value="P:DNA repair"/>
    <property type="evidence" value="ECO:0007669"/>
    <property type="project" value="UniProtKB-UniRule"/>
</dbReference>
<dbReference type="GO" id="GO:0008270">
    <property type="term" value="F:zinc ion binding"/>
    <property type="evidence" value="ECO:0007669"/>
    <property type="project" value="UniProtKB-KW"/>
</dbReference>
<dbReference type="InterPro" id="IPR015967">
    <property type="entry name" value="Rcmb_RecR_Znf"/>
</dbReference>
<dbReference type="InterPro" id="IPR023627">
    <property type="entry name" value="Rcmb_RecR"/>
</dbReference>
<proteinExistence type="inferred from homology"/>
<dbReference type="Gene3D" id="3.40.1360.10">
    <property type="match status" value="1"/>
</dbReference>
<keyword evidence="5 7" id="KW-0233">DNA recombination</keyword>
<dbReference type="SUPFAM" id="SSF111304">
    <property type="entry name" value="Recombination protein RecR"/>
    <property type="match status" value="1"/>
</dbReference>
<gene>
    <name evidence="7" type="primary">recR</name>
    <name evidence="9" type="ORF">COU23_02635</name>
</gene>
<dbReference type="InterPro" id="IPR034137">
    <property type="entry name" value="TOPRIM_RecR"/>
</dbReference>
<dbReference type="PANTHER" id="PTHR30446:SF0">
    <property type="entry name" value="RECOMBINATION PROTEIN RECR"/>
    <property type="match status" value="1"/>
</dbReference>
<evidence type="ECO:0000256" key="7">
    <source>
        <dbReference type="HAMAP-Rule" id="MF_00017"/>
    </source>
</evidence>
<dbReference type="GO" id="GO:0003677">
    <property type="term" value="F:DNA binding"/>
    <property type="evidence" value="ECO:0007669"/>
    <property type="project" value="UniProtKB-UniRule"/>
</dbReference>
<name>A0A2M6WA42_9BACT</name>
<dbReference type="Pfam" id="PF02132">
    <property type="entry name" value="RecR_ZnF"/>
    <property type="match status" value="1"/>
</dbReference>
<comment type="caution">
    <text evidence="9">The sequence shown here is derived from an EMBL/GenBank/DDBJ whole genome shotgun (WGS) entry which is preliminary data.</text>
</comment>
<feature type="domain" description="Toprim" evidence="8">
    <location>
        <begin position="80"/>
        <end position="175"/>
    </location>
</feature>
<dbReference type="CDD" id="cd01025">
    <property type="entry name" value="TOPRIM_recR"/>
    <property type="match status" value="1"/>
</dbReference>
<evidence type="ECO:0000256" key="1">
    <source>
        <dbReference type="ARBA" id="ARBA00022723"/>
    </source>
</evidence>
<evidence type="ECO:0000313" key="9">
    <source>
        <dbReference type="EMBL" id="PIT89690.1"/>
    </source>
</evidence>
<dbReference type="PROSITE" id="PS50880">
    <property type="entry name" value="TOPRIM"/>
    <property type="match status" value="1"/>
</dbReference>